<dbReference type="GO" id="GO:0000166">
    <property type="term" value="F:nucleotide binding"/>
    <property type="evidence" value="ECO:0007669"/>
    <property type="project" value="UniProtKB-KW"/>
</dbReference>
<evidence type="ECO:0000256" key="17">
    <source>
        <dbReference type="RuleBase" id="RU364099"/>
    </source>
</evidence>
<dbReference type="PANTHER" id="PTHR43340:SF1">
    <property type="entry name" value="HYPOXANTHINE PHOSPHORIBOSYLTRANSFERASE"/>
    <property type="match status" value="1"/>
</dbReference>
<evidence type="ECO:0000256" key="1">
    <source>
        <dbReference type="ARBA" id="ARBA00001946"/>
    </source>
</evidence>
<dbReference type="GO" id="GO:0006178">
    <property type="term" value="P:guanine salvage"/>
    <property type="evidence" value="ECO:0007669"/>
    <property type="project" value="TreeGrafter"/>
</dbReference>
<evidence type="ECO:0000259" key="18">
    <source>
        <dbReference type="Pfam" id="PF00156"/>
    </source>
</evidence>
<dbReference type="InterPro" id="IPR005904">
    <property type="entry name" value="Hxn_phspho_trans"/>
</dbReference>
<sequence>MPKPKVMKQIVEVMISEADVKQRIDEIAKEIVKHYKSLQDALVLVGLLKDSFIFMADLCRKIDIPHKVDFMTVSSYGNGMTSTRDVKIIKDLDEDIRGKHVLIVEDIIDSGNTLKKVREILELRGPKSVAICTLLDKPSRREVEVPVEWIGYAIQDEFVVGYGIDYAQQYRHLPYIGHVILLDD</sequence>
<evidence type="ECO:0000256" key="13">
    <source>
        <dbReference type="ARBA" id="ARBA00022741"/>
    </source>
</evidence>
<evidence type="ECO:0000256" key="7">
    <source>
        <dbReference type="ARBA" id="ARBA00014105"/>
    </source>
</evidence>
<keyword evidence="11 17" id="KW-0479">Metal-binding</keyword>
<dbReference type="GO" id="GO:0046100">
    <property type="term" value="P:hypoxanthine metabolic process"/>
    <property type="evidence" value="ECO:0007669"/>
    <property type="project" value="TreeGrafter"/>
</dbReference>
<keyword evidence="9 17" id="KW-0328">Glycosyltransferase</keyword>
<dbReference type="InterPro" id="IPR050408">
    <property type="entry name" value="HGPRT"/>
</dbReference>
<comment type="catalytic activity">
    <reaction evidence="15">
        <text>GMP + diphosphate = guanine + 5-phospho-alpha-D-ribose 1-diphosphate</text>
        <dbReference type="Rhea" id="RHEA:25424"/>
        <dbReference type="ChEBI" id="CHEBI:16235"/>
        <dbReference type="ChEBI" id="CHEBI:33019"/>
        <dbReference type="ChEBI" id="CHEBI:58017"/>
        <dbReference type="ChEBI" id="CHEBI:58115"/>
        <dbReference type="EC" id="2.4.2.8"/>
    </reaction>
    <physiologicalReaction direction="right-to-left" evidence="15">
        <dbReference type="Rhea" id="RHEA:25426"/>
    </physiologicalReaction>
</comment>
<evidence type="ECO:0000256" key="9">
    <source>
        <dbReference type="ARBA" id="ARBA00022676"/>
    </source>
</evidence>
<keyword evidence="10 17" id="KW-0808">Transferase</keyword>
<dbReference type="NCBIfam" id="TIGR01203">
    <property type="entry name" value="HGPRTase"/>
    <property type="match status" value="1"/>
</dbReference>
<dbReference type="SUPFAM" id="SSF53271">
    <property type="entry name" value="PRTase-like"/>
    <property type="match status" value="1"/>
</dbReference>
<dbReference type="GO" id="GO:0000287">
    <property type="term" value="F:magnesium ion binding"/>
    <property type="evidence" value="ECO:0007669"/>
    <property type="project" value="TreeGrafter"/>
</dbReference>
<dbReference type="InterPro" id="IPR029057">
    <property type="entry name" value="PRTase-like"/>
</dbReference>
<evidence type="ECO:0000256" key="6">
    <source>
        <dbReference type="ARBA" id="ARBA00011895"/>
    </source>
</evidence>
<dbReference type="EC" id="2.4.2.8" evidence="6 17"/>
<keyword evidence="14 17" id="KW-0460">Magnesium</keyword>
<keyword evidence="13 17" id="KW-0547">Nucleotide-binding</keyword>
<evidence type="ECO:0000256" key="14">
    <source>
        <dbReference type="ARBA" id="ARBA00022842"/>
    </source>
</evidence>
<dbReference type="GO" id="GO:0052657">
    <property type="term" value="F:guanine phosphoribosyltransferase activity"/>
    <property type="evidence" value="ECO:0007669"/>
    <property type="project" value="UniProtKB-ARBA"/>
</dbReference>
<evidence type="ECO:0000256" key="15">
    <source>
        <dbReference type="ARBA" id="ARBA00048811"/>
    </source>
</evidence>
<dbReference type="Gene3D" id="3.40.50.2020">
    <property type="match status" value="1"/>
</dbReference>
<comment type="pathway">
    <text evidence="4 17">Purine metabolism; IMP biosynthesis via salvage pathway; IMP from hypoxanthine: step 1/1.</text>
</comment>
<keyword evidence="8 17" id="KW-0963">Cytoplasm</keyword>
<dbReference type="PANTHER" id="PTHR43340">
    <property type="entry name" value="HYPOXANTHINE-GUANINE PHOSPHORIBOSYLTRANSFERASE"/>
    <property type="match status" value="1"/>
</dbReference>
<dbReference type="GO" id="GO:0032264">
    <property type="term" value="P:IMP salvage"/>
    <property type="evidence" value="ECO:0007669"/>
    <property type="project" value="UniProtKB-UniPathway"/>
</dbReference>
<dbReference type="InterPro" id="IPR000836">
    <property type="entry name" value="PRTase_dom"/>
</dbReference>
<dbReference type="Pfam" id="PF00156">
    <property type="entry name" value="Pribosyltran"/>
    <property type="match status" value="1"/>
</dbReference>
<evidence type="ECO:0000313" key="19">
    <source>
        <dbReference type="EMBL" id="SSW95872.1"/>
    </source>
</evidence>
<comment type="function">
    <text evidence="2">Purine salvage pathway enzyme which catalyzes the transfer of the ribosyl-5-phosphate group from 5-phospho-alpha-D-ribose 1-diphosphate (PRPP) to the N9 position of hypoxanthine to yield IMP (inosine 5'-monophosphate). To a lesser extent, can also act on guanine leading to GMP, but shows a highly less efficient activity with xanthine.</text>
</comment>
<dbReference type="GO" id="GO:0005829">
    <property type="term" value="C:cytosol"/>
    <property type="evidence" value="ECO:0007669"/>
    <property type="project" value="TreeGrafter"/>
</dbReference>
<evidence type="ECO:0000256" key="3">
    <source>
        <dbReference type="ARBA" id="ARBA00004496"/>
    </source>
</evidence>
<dbReference type="UniPathway" id="UPA00591">
    <property type="reaction ID" value="UER00648"/>
</dbReference>
<name>A0A3B0LZR0_9GAMM</name>
<evidence type="ECO:0000256" key="2">
    <source>
        <dbReference type="ARBA" id="ARBA00003637"/>
    </source>
</evidence>
<dbReference type="EMBL" id="UFQR01000007">
    <property type="protein sequence ID" value="SSW95872.1"/>
    <property type="molecule type" value="Genomic_DNA"/>
</dbReference>
<gene>
    <name evidence="19" type="primary">hpt</name>
    <name evidence="19" type="ORF">ARTV_1971</name>
</gene>
<reference evidence="19" key="1">
    <citation type="submission" date="2018-04" db="EMBL/GenBank/DDBJ databases">
        <authorList>
            <person name="Go L.Y."/>
            <person name="Mitchell J.A."/>
        </authorList>
    </citation>
    <scope>NUCLEOTIDE SEQUENCE</scope>
    <source>
        <strain evidence="19">ARTV</strain>
    </source>
</reference>
<evidence type="ECO:0000256" key="10">
    <source>
        <dbReference type="ARBA" id="ARBA00022679"/>
    </source>
</evidence>
<proteinExistence type="inferred from homology"/>
<comment type="similarity">
    <text evidence="5 17">Belongs to the purine/pyrimidine phosphoribosyltransferase family.</text>
</comment>
<keyword evidence="12 17" id="KW-0660">Purine salvage</keyword>
<organism evidence="19">
    <name type="scientific">Arsenophonus endosymbiont of Trialeurodes vaporariorum</name>
    <dbReference type="NCBI Taxonomy" id="235567"/>
    <lineage>
        <taxon>Bacteria</taxon>
        <taxon>Pseudomonadati</taxon>
        <taxon>Pseudomonadota</taxon>
        <taxon>Gammaproteobacteria</taxon>
        <taxon>Enterobacterales</taxon>
        <taxon>Morganellaceae</taxon>
        <taxon>Arsenophonus</taxon>
    </lineage>
</organism>
<dbReference type="CDD" id="cd06223">
    <property type="entry name" value="PRTases_typeI"/>
    <property type="match status" value="1"/>
</dbReference>
<evidence type="ECO:0000256" key="11">
    <source>
        <dbReference type="ARBA" id="ARBA00022723"/>
    </source>
</evidence>
<dbReference type="GO" id="GO:0006166">
    <property type="term" value="P:purine ribonucleoside salvage"/>
    <property type="evidence" value="ECO:0007669"/>
    <property type="project" value="UniProtKB-KW"/>
</dbReference>
<dbReference type="AlphaFoldDB" id="A0A3B0LZR0"/>
<dbReference type="GO" id="GO:0032263">
    <property type="term" value="P:GMP salvage"/>
    <property type="evidence" value="ECO:0007669"/>
    <property type="project" value="TreeGrafter"/>
</dbReference>
<comment type="subcellular location">
    <subcellularLocation>
        <location evidence="3 17">Cytoplasm</location>
    </subcellularLocation>
</comment>
<evidence type="ECO:0000256" key="8">
    <source>
        <dbReference type="ARBA" id="ARBA00022490"/>
    </source>
</evidence>
<comment type="catalytic activity">
    <reaction evidence="16">
        <text>IMP + diphosphate = hypoxanthine + 5-phospho-alpha-D-ribose 1-diphosphate</text>
        <dbReference type="Rhea" id="RHEA:17973"/>
        <dbReference type="ChEBI" id="CHEBI:17368"/>
        <dbReference type="ChEBI" id="CHEBI:33019"/>
        <dbReference type="ChEBI" id="CHEBI:58017"/>
        <dbReference type="ChEBI" id="CHEBI:58053"/>
        <dbReference type="EC" id="2.4.2.8"/>
    </reaction>
    <physiologicalReaction direction="right-to-left" evidence="16">
        <dbReference type="Rhea" id="RHEA:17975"/>
    </physiologicalReaction>
</comment>
<accession>A0A3B0LZR0</accession>
<evidence type="ECO:0000256" key="4">
    <source>
        <dbReference type="ARBA" id="ARBA00004669"/>
    </source>
</evidence>
<evidence type="ECO:0000256" key="12">
    <source>
        <dbReference type="ARBA" id="ARBA00022726"/>
    </source>
</evidence>
<evidence type="ECO:0000256" key="16">
    <source>
        <dbReference type="ARBA" id="ARBA00049402"/>
    </source>
</evidence>
<dbReference type="FunFam" id="3.40.50.2020:FF:000006">
    <property type="entry name" value="Hypoxanthine phosphoribosyltransferase"/>
    <property type="match status" value="1"/>
</dbReference>
<comment type="cofactor">
    <cofactor evidence="1 17">
        <name>Mg(2+)</name>
        <dbReference type="ChEBI" id="CHEBI:18420"/>
    </cofactor>
</comment>
<dbReference type="GO" id="GO:0004422">
    <property type="term" value="F:hypoxanthine phosphoribosyltransferase activity"/>
    <property type="evidence" value="ECO:0007669"/>
    <property type="project" value="InterPro"/>
</dbReference>
<evidence type="ECO:0000256" key="5">
    <source>
        <dbReference type="ARBA" id="ARBA00008391"/>
    </source>
</evidence>
<feature type="domain" description="Phosphoribosyltransferase" evidence="18">
    <location>
        <begin position="20"/>
        <end position="166"/>
    </location>
</feature>
<protein>
    <recommendedName>
        <fullName evidence="7 17">Hypoxanthine phosphoribosyltransferase</fullName>
        <ecNumber evidence="6 17">2.4.2.8</ecNumber>
    </recommendedName>
</protein>